<dbReference type="STRING" id="118060.ATZ35_10635"/>
<name>A0A0U2WVC4_9ENTE</name>
<evidence type="ECO:0000313" key="1">
    <source>
        <dbReference type="EMBL" id="ALS37593.1"/>
    </source>
</evidence>
<accession>A0A0U2WVC4</accession>
<dbReference type="Proteomes" id="UP000067523">
    <property type="component" value="Chromosome"/>
</dbReference>
<protein>
    <recommendedName>
        <fullName evidence="3">WxL domain-containing protein</fullName>
    </recommendedName>
</protein>
<dbReference type="KEGG" id="erx:ATZ35_10635"/>
<sequence>MNEMIKKRKFQLVGMSIAILSILILAMFSQLHSSTNKIFAKSPISLTTVEDERYVNEVFHIKISDTRTENELKKSDESSSSTDLGESKKDWQVRLPEGIEFNETEERAMLLQEDPKAAFPVFNWNEETRILTITVNNNRSSLKLALLTEKSGDYSLALTDEASSVGQEELKVVVKESKEGTKNSQAPDSLNLAQPRALSTRAAGTTEVTDWQSFVEAIADNTVNTISLQNDITLSGTLNNYKDLFSVSSVDLASAQNVYLYINKNATARSLTIDGNGHDFNFGNLAIGFLDQSSYVSGNSGTTFGYWDLKFQNINMSSSNYSGPFYISSYTATESATNGLTGTNRSNANISYDTASATNTRNVTDFLGYTIGLNDPWVTNVELLNDIYTNAPTYSSSYFIYSPYLRYSQNVTSATSIGIASGGESHMYFQLQGNARTVKVNGNNYTLDFGSLCFTFQAYNNYGSKAWDIQFSNMTVYHGNYWGAMIFNNGNNGGKMTMDNYTGYGTQFLESQQTTLTLKNKVHLEQQRTWTSIKKDGTTIRTWNVNNYQQGSLAISTAVVEDNADVYISSLGSNVLYMPSGSFAIGKNVKLKLERGDQTTAAEYYNTNLNISGGSLSVGEGSTVDILNHHSTYGGAVYLGSASSELNIGKDATVNIQTDAYSGTGNNNINYNPIYMNGGSINVSGNLNVKGVNMGASTTDLFYVANNSTFIVQPNASFDIQSDSTSITQYLLRMGGASSTFKFSDAKRVNLQKNKALTSGTTTNNGLIWSQGNLDVSVQNVFQWSLNNVAGGADGDNGYTYEYIPMSNMRLAYGSGFNPTITASNAMTNETLTRFNANFTTRGQQRVLFTRVPDPNIAIHSIATDNRGNNSSTTVSGYAIPNAYIRIWDVPVNNSITAAFDPSTDSIKSPVEDTSTPAEYRANFTTKSDAAGNWSVTVPAGHYFTAGSVIHAYGFANLKAEEVTQTVLDKTPPTASPVTYYMTKGDTLPAPKDMVKDVSDTSPVNTGFDYAYTDPTTAETAANTPGTHTVQINVSDKAVDADGNPAPNTKVVESTLVVYEQASGVSGSDFEASYIDIRNLSETELKDYILQHSKPEAYKLANGTKTDLTQFVTVTDFGGLNNVSELQPKAYPVTLTVKAADSGLPTDITTTIQVTVVDVDAVLSVEFLNEANQVLSGYTVKLNTQVGDTIDLTKEESVTTQLTNVTKAGYDIAERPANETAVKINNTALTVQYKLQGVLSLTSVPSALDFGSLAYNATTKRVEDPEFDQQLVVTDTRADAKNGWNLTATLTTPMKNDSGQELVNALRYVTSGKETILNNNAQVVYTNSKGTAGSFDISDSWGKTANTDGIKLQINSSDTVYTGDYVGVITWKVMAGQP</sequence>
<gene>
    <name evidence="1" type="ORF">ATZ35_10635</name>
</gene>
<organism evidence="1 2">
    <name type="scientific">Enterococcus rotai</name>
    <dbReference type="NCBI Taxonomy" id="118060"/>
    <lineage>
        <taxon>Bacteria</taxon>
        <taxon>Bacillati</taxon>
        <taxon>Bacillota</taxon>
        <taxon>Bacilli</taxon>
        <taxon>Lactobacillales</taxon>
        <taxon>Enterococcaceae</taxon>
        <taxon>Enterococcus</taxon>
    </lineage>
</organism>
<dbReference type="Pfam" id="PF20585">
    <property type="entry name" value="Pectate_lyase_5"/>
    <property type="match status" value="2"/>
</dbReference>
<evidence type="ECO:0008006" key="3">
    <source>
        <dbReference type="Google" id="ProtNLM"/>
    </source>
</evidence>
<keyword evidence="2" id="KW-1185">Reference proteome</keyword>
<reference evidence="2" key="1">
    <citation type="submission" date="2015-12" db="EMBL/GenBank/DDBJ databases">
        <authorList>
            <person name="Lauer A."/>
            <person name="Humrighouse B."/>
            <person name="Loparev V."/>
            <person name="Shewmaker P.L."/>
            <person name="Whitney A.M."/>
            <person name="McLaughlin R.W."/>
        </authorList>
    </citation>
    <scope>NUCLEOTIDE SEQUENCE [LARGE SCALE GENOMIC DNA]</scope>
    <source>
        <strain evidence="2">LMG 26678</strain>
    </source>
</reference>
<dbReference type="RefSeq" id="WP_208927233.1">
    <property type="nucleotide sequence ID" value="NZ_CP013655.1"/>
</dbReference>
<dbReference type="EMBL" id="CP013655">
    <property type="protein sequence ID" value="ALS37593.1"/>
    <property type="molecule type" value="Genomic_DNA"/>
</dbReference>
<dbReference type="InterPro" id="IPR046776">
    <property type="entry name" value="Pectate_lyase_5"/>
</dbReference>
<evidence type="ECO:0000313" key="2">
    <source>
        <dbReference type="Proteomes" id="UP000067523"/>
    </source>
</evidence>
<proteinExistence type="predicted"/>